<proteinExistence type="predicted"/>
<feature type="compositionally biased region" description="Polar residues" evidence="1">
    <location>
        <begin position="1"/>
        <end position="10"/>
    </location>
</feature>
<dbReference type="AlphaFoldDB" id="A0A0B6ZM44"/>
<evidence type="ECO:0000313" key="2">
    <source>
        <dbReference type="EMBL" id="CEK69578.1"/>
    </source>
</evidence>
<feature type="non-terminal residue" evidence="2">
    <location>
        <position position="1"/>
    </location>
</feature>
<dbReference type="EMBL" id="HACG01022713">
    <property type="protein sequence ID" value="CEK69578.1"/>
    <property type="molecule type" value="Transcribed_RNA"/>
</dbReference>
<evidence type="ECO:0000256" key="1">
    <source>
        <dbReference type="SAM" id="MobiDB-lite"/>
    </source>
</evidence>
<sequence>KIKSKQSVTRDQSKRKSLLTPAESLLKHASKTGTIKKGEEKFARPGEYILIVQDITNPPFMGRRLQTAYLVVHLKEPEKPVKKAMSQS</sequence>
<feature type="region of interest" description="Disordered" evidence="1">
    <location>
        <begin position="1"/>
        <end position="25"/>
    </location>
</feature>
<name>A0A0B6ZM44_9EUPU</name>
<protein>
    <submittedName>
        <fullName evidence="2">Uncharacterized protein</fullName>
    </submittedName>
</protein>
<organism evidence="2">
    <name type="scientific">Arion vulgaris</name>
    <dbReference type="NCBI Taxonomy" id="1028688"/>
    <lineage>
        <taxon>Eukaryota</taxon>
        <taxon>Metazoa</taxon>
        <taxon>Spiralia</taxon>
        <taxon>Lophotrochozoa</taxon>
        <taxon>Mollusca</taxon>
        <taxon>Gastropoda</taxon>
        <taxon>Heterobranchia</taxon>
        <taxon>Euthyneura</taxon>
        <taxon>Panpulmonata</taxon>
        <taxon>Eupulmonata</taxon>
        <taxon>Stylommatophora</taxon>
        <taxon>Helicina</taxon>
        <taxon>Arionoidea</taxon>
        <taxon>Arionidae</taxon>
        <taxon>Arion</taxon>
    </lineage>
</organism>
<accession>A0A0B6ZM44</accession>
<gene>
    <name evidence="2" type="primary">ORF70724</name>
</gene>
<reference evidence="2" key="1">
    <citation type="submission" date="2014-12" db="EMBL/GenBank/DDBJ databases">
        <title>Insight into the proteome of Arion vulgaris.</title>
        <authorList>
            <person name="Aradska J."/>
            <person name="Bulat T."/>
            <person name="Smidak R."/>
            <person name="Sarate P."/>
            <person name="Gangsoo J."/>
            <person name="Sialana F."/>
            <person name="Bilban M."/>
            <person name="Lubec G."/>
        </authorList>
    </citation>
    <scope>NUCLEOTIDE SEQUENCE</scope>
    <source>
        <tissue evidence="2">Skin</tissue>
    </source>
</reference>